<dbReference type="InterPro" id="IPR035926">
    <property type="entry name" value="NusB-like_sf"/>
</dbReference>
<keyword evidence="4" id="KW-0805">Transcription regulation</keyword>
<dbReference type="GO" id="GO:0003723">
    <property type="term" value="F:RNA binding"/>
    <property type="evidence" value="ECO:0007669"/>
    <property type="project" value="UniProtKB-KW"/>
</dbReference>
<dbReference type="EMBL" id="UINC01000381">
    <property type="protein sequence ID" value="SUZ54337.1"/>
    <property type="molecule type" value="Genomic_DNA"/>
</dbReference>
<keyword evidence="2" id="KW-0889">Transcription antitermination</keyword>
<dbReference type="SUPFAM" id="SSF48013">
    <property type="entry name" value="NusB-like"/>
    <property type="match status" value="1"/>
</dbReference>
<dbReference type="HAMAP" id="MF_00073">
    <property type="entry name" value="NusB"/>
    <property type="match status" value="1"/>
</dbReference>
<dbReference type="PANTHER" id="PTHR11078">
    <property type="entry name" value="N UTILIZATION SUBSTANCE PROTEIN B-RELATED"/>
    <property type="match status" value="1"/>
</dbReference>
<evidence type="ECO:0000256" key="1">
    <source>
        <dbReference type="ARBA" id="ARBA00005952"/>
    </source>
</evidence>
<evidence type="ECO:0000256" key="4">
    <source>
        <dbReference type="ARBA" id="ARBA00023015"/>
    </source>
</evidence>
<dbReference type="GO" id="GO:0031564">
    <property type="term" value="P:transcription antitermination"/>
    <property type="evidence" value="ECO:0007669"/>
    <property type="project" value="UniProtKB-KW"/>
</dbReference>
<accession>A0A381NIJ7</accession>
<evidence type="ECO:0000259" key="6">
    <source>
        <dbReference type="Pfam" id="PF01029"/>
    </source>
</evidence>
<dbReference type="GO" id="GO:0006353">
    <property type="term" value="P:DNA-templated transcription termination"/>
    <property type="evidence" value="ECO:0007669"/>
    <property type="project" value="InterPro"/>
</dbReference>
<comment type="similarity">
    <text evidence="1">Belongs to the NusB family.</text>
</comment>
<dbReference type="InterPro" id="IPR006027">
    <property type="entry name" value="NusB_RsmB_TIM44"/>
</dbReference>
<evidence type="ECO:0000256" key="5">
    <source>
        <dbReference type="ARBA" id="ARBA00023163"/>
    </source>
</evidence>
<keyword evidence="3" id="KW-0694">RNA-binding</keyword>
<sequence length="159" mass="18120">MAMRHNSRHLARRNAVQALYQWDITGQPVGEIENAFINDDAFVGVQRSYFQHLIENVPRQCEVLDSQLKQCISRELDSIDPVERAILRLSTYELLFRPDVPPKVVLNEAIELSRVFGSEEGFRFVNGVLDALVNQKPVVGVRSGQHKEVTSQEWTNSDS</sequence>
<dbReference type="Gene3D" id="1.10.940.10">
    <property type="entry name" value="NusB-like"/>
    <property type="match status" value="1"/>
</dbReference>
<organism evidence="7">
    <name type="scientific">marine metagenome</name>
    <dbReference type="NCBI Taxonomy" id="408172"/>
    <lineage>
        <taxon>unclassified sequences</taxon>
        <taxon>metagenomes</taxon>
        <taxon>ecological metagenomes</taxon>
    </lineage>
</organism>
<dbReference type="AlphaFoldDB" id="A0A381NIJ7"/>
<feature type="domain" description="NusB/RsmB/TIM44" evidence="6">
    <location>
        <begin position="11"/>
        <end position="132"/>
    </location>
</feature>
<evidence type="ECO:0000256" key="2">
    <source>
        <dbReference type="ARBA" id="ARBA00022814"/>
    </source>
</evidence>
<keyword evidence="5" id="KW-0804">Transcription</keyword>
<protein>
    <recommendedName>
        <fullName evidence="6">NusB/RsmB/TIM44 domain-containing protein</fullName>
    </recommendedName>
</protein>
<gene>
    <name evidence="7" type="ORF">METZ01_LOCUS7191</name>
</gene>
<proteinExistence type="inferred from homology"/>
<evidence type="ECO:0000256" key="3">
    <source>
        <dbReference type="ARBA" id="ARBA00022884"/>
    </source>
</evidence>
<name>A0A381NIJ7_9ZZZZ</name>
<dbReference type="InterPro" id="IPR011605">
    <property type="entry name" value="NusB_fam"/>
</dbReference>
<reference evidence="7" key="1">
    <citation type="submission" date="2018-05" db="EMBL/GenBank/DDBJ databases">
        <authorList>
            <person name="Lanie J.A."/>
            <person name="Ng W.-L."/>
            <person name="Kazmierczak K.M."/>
            <person name="Andrzejewski T.M."/>
            <person name="Davidsen T.M."/>
            <person name="Wayne K.J."/>
            <person name="Tettelin H."/>
            <person name="Glass J.I."/>
            <person name="Rusch D."/>
            <person name="Podicherti R."/>
            <person name="Tsui H.-C.T."/>
            <person name="Winkler M.E."/>
        </authorList>
    </citation>
    <scope>NUCLEOTIDE SEQUENCE</scope>
</reference>
<dbReference type="GO" id="GO:0005829">
    <property type="term" value="C:cytosol"/>
    <property type="evidence" value="ECO:0007669"/>
    <property type="project" value="TreeGrafter"/>
</dbReference>
<dbReference type="PANTHER" id="PTHR11078:SF3">
    <property type="entry name" value="ANTITERMINATION NUSB DOMAIN-CONTAINING PROTEIN"/>
    <property type="match status" value="1"/>
</dbReference>
<dbReference type="NCBIfam" id="TIGR01951">
    <property type="entry name" value="nusB"/>
    <property type="match status" value="1"/>
</dbReference>
<evidence type="ECO:0000313" key="7">
    <source>
        <dbReference type="EMBL" id="SUZ54337.1"/>
    </source>
</evidence>
<dbReference type="Pfam" id="PF01029">
    <property type="entry name" value="NusB"/>
    <property type="match status" value="1"/>
</dbReference>